<name>A0A1X0C1M6_MYCCF</name>
<reference evidence="2 3" key="1">
    <citation type="journal article" date="2019" name="Emerg. Microbes Infect.">
        <title>Comprehensive subspecies identification of 175 nontuberculous mycobacteria species based on 7547 genomic profiles.</title>
        <authorList>
            <person name="Matsumoto Y."/>
            <person name="Kinjo T."/>
            <person name="Motooka D."/>
            <person name="Nabeya D."/>
            <person name="Jung N."/>
            <person name="Uechi K."/>
            <person name="Horii T."/>
            <person name="Iida T."/>
            <person name="Fujita J."/>
            <person name="Nakamura S."/>
        </authorList>
    </citation>
    <scope>NUCLEOTIDE SEQUENCE [LARGE SCALE GENOMIC DNA]</scope>
    <source>
        <strain evidence="2 3">JCM 18439</strain>
    </source>
</reference>
<gene>
    <name evidence="2" type="ORF">MCEL_32780</name>
</gene>
<feature type="compositionally biased region" description="Acidic residues" evidence="1">
    <location>
        <begin position="126"/>
        <end position="139"/>
    </location>
</feature>
<dbReference type="SMART" id="SM00240">
    <property type="entry name" value="FHA"/>
    <property type="match status" value="1"/>
</dbReference>
<dbReference type="STRING" id="1249101.BST21_02855"/>
<dbReference type="OrthoDB" id="3214282at2"/>
<dbReference type="Gene3D" id="2.60.200.20">
    <property type="match status" value="1"/>
</dbReference>
<organism evidence="2 3">
    <name type="scientific">Mycolicibacterium celeriflavum</name>
    <name type="common">Mycobacterium celeriflavum</name>
    <dbReference type="NCBI Taxonomy" id="1249101"/>
    <lineage>
        <taxon>Bacteria</taxon>
        <taxon>Bacillati</taxon>
        <taxon>Actinomycetota</taxon>
        <taxon>Actinomycetes</taxon>
        <taxon>Mycobacteriales</taxon>
        <taxon>Mycobacteriaceae</taxon>
        <taxon>Mycolicibacterium</taxon>
    </lineage>
</organism>
<dbReference type="PROSITE" id="PS50006">
    <property type="entry name" value="FHA_DOMAIN"/>
    <property type="match status" value="1"/>
</dbReference>
<dbReference type="InterPro" id="IPR008984">
    <property type="entry name" value="SMAD_FHA_dom_sf"/>
</dbReference>
<evidence type="ECO:0000313" key="2">
    <source>
        <dbReference type="EMBL" id="BBY44983.1"/>
    </source>
</evidence>
<evidence type="ECO:0000256" key="1">
    <source>
        <dbReference type="SAM" id="MobiDB-lite"/>
    </source>
</evidence>
<keyword evidence="3" id="KW-1185">Reference proteome</keyword>
<feature type="region of interest" description="Disordered" evidence="1">
    <location>
        <begin position="103"/>
        <end position="141"/>
    </location>
</feature>
<dbReference type="InterPro" id="IPR000253">
    <property type="entry name" value="FHA_dom"/>
</dbReference>
<dbReference type="Pfam" id="PF00498">
    <property type="entry name" value="FHA"/>
    <property type="match status" value="1"/>
</dbReference>
<dbReference type="Proteomes" id="UP000466431">
    <property type="component" value="Chromosome"/>
</dbReference>
<dbReference type="AlphaFoldDB" id="A0A1X0C1M6"/>
<sequence length="294" mass="31241">MHEGRSAGAEPLTVQVAGSVYTAKPDDGAVTIGRELPAQIRIDEPGISRTHVRLEPARDHWVLTDAGSRNGTYFDGQRVESVEIDREIDVYLGNPDGVCVQLRPSGGANTGQSPTDTLTAAPASTEADDAEPDPDEESTEAITPTVQVAVAIDAADIALRGIYARAASLPMSDDPQFAPEAAALLSELRRLEASLTNAARSATGRPEIAIALGEVRQAYTDLMRRAARAPAATLGQRLYDARHRCQLTVQEAANAAGVTDDDVISAESDLSVPAPAAATLQRFVDILEHGWERR</sequence>
<protein>
    <submittedName>
        <fullName evidence="2">Uncharacterized protein</fullName>
    </submittedName>
</protein>
<dbReference type="SUPFAM" id="SSF49879">
    <property type="entry name" value="SMAD/FHA domain"/>
    <property type="match status" value="1"/>
</dbReference>
<proteinExistence type="predicted"/>
<evidence type="ECO:0000313" key="3">
    <source>
        <dbReference type="Proteomes" id="UP000466431"/>
    </source>
</evidence>
<dbReference type="KEGG" id="mcee:MCEL_32780"/>
<dbReference type="RefSeq" id="WP_083000133.1">
    <property type="nucleotide sequence ID" value="NZ_AP022591.1"/>
</dbReference>
<dbReference type="EMBL" id="AP022591">
    <property type="protein sequence ID" value="BBY44983.1"/>
    <property type="molecule type" value="Genomic_DNA"/>
</dbReference>
<accession>A0A1X0C1M6</accession>